<dbReference type="GO" id="GO:0052856">
    <property type="term" value="F:NAD(P)HX epimerase activity"/>
    <property type="evidence" value="ECO:0007669"/>
    <property type="project" value="TreeGrafter"/>
</dbReference>
<dbReference type="PROSITE" id="PS01050">
    <property type="entry name" value="YJEF_C_2"/>
    <property type="match status" value="1"/>
</dbReference>
<protein>
    <recommendedName>
        <fullName evidence="1">ADP-dependent (S)-NAD(P)H-hydrate dehydratase</fullName>
        <ecNumber evidence="1">4.2.1.136</ecNumber>
    </recommendedName>
    <alternativeName>
        <fullName evidence="1">ADP-dependent NAD(P)HX dehydratase</fullName>
    </alternativeName>
</protein>
<dbReference type="AlphaFoldDB" id="A0A483BGQ2"/>
<comment type="similarity">
    <text evidence="1">Belongs to the NnrD/CARKD family.</text>
</comment>
<keyword evidence="1" id="KW-0521">NADP</keyword>
<comment type="cofactor">
    <cofactor evidence="1">
        <name>Mg(2+)</name>
        <dbReference type="ChEBI" id="CHEBI:18420"/>
    </cofactor>
</comment>
<keyword evidence="1" id="KW-0520">NAD</keyword>
<dbReference type="GO" id="GO:0046496">
    <property type="term" value="P:nicotinamide nucleotide metabolic process"/>
    <property type="evidence" value="ECO:0007669"/>
    <property type="project" value="UniProtKB-UniRule"/>
</dbReference>
<dbReference type="GO" id="GO:0052855">
    <property type="term" value="F:ADP-dependent NAD(P)H-hydrate dehydratase activity"/>
    <property type="evidence" value="ECO:0007669"/>
    <property type="project" value="UniProtKB-UniRule"/>
</dbReference>
<feature type="binding site" evidence="1">
    <location>
        <position position="42"/>
    </location>
    <ligand>
        <name>(6S)-NADPHX</name>
        <dbReference type="ChEBI" id="CHEBI:64076"/>
    </ligand>
</feature>
<feature type="binding site" evidence="1">
    <location>
        <begin position="190"/>
        <end position="194"/>
    </location>
    <ligand>
        <name>AMP</name>
        <dbReference type="ChEBI" id="CHEBI:456215"/>
    </ligand>
</feature>
<evidence type="ECO:0000313" key="3">
    <source>
        <dbReference type="Proteomes" id="UP000181728"/>
    </source>
</evidence>
<proteinExistence type="inferred from homology"/>
<dbReference type="PROSITE" id="PS51383">
    <property type="entry name" value="YJEF_C_3"/>
    <property type="match status" value="1"/>
</dbReference>
<reference evidence="2 3" key="1">
    <citation type="journal article" date="2016" name="BMC Genomics">
        <title>Consensus pan-genome assembly of the specialised wine bacterium Oenococcus oeni.</title>
        <authorList>
            <person name="Sternes P.R."/>
            <person name="Borneman A.R."/>
        </authorList>
    </citation>
    <scope>NUCLEOTIDE SEQUENCE [LARGE SCALE GENOMIC DNA]</scope>
    <source>
        <strain evidence="2 3">AWRIB661</strain>
    </source>
</reference>
<sequence>MNKKIIEKEILSKVIKKRKEESNKTNYGRILLICGSQSFGGAAIMASKAAVYSGAGLVTLASDMINRAPFLSSVPEAMFLDYTRTDKLINSIAKSDVILIGSGLEDSDFSFSLLKLVFQNAKTNQLLVLDGTALSMIGKRNLNIPKKPTIIMTPHQGEWQRVSGLSISEQVPVENYKKMVDLNIDFLVLKSSATEIYALQNSREYKELNIGGPFQAIGGMGDTLAGLIAGFLGQFKNDQISVIQAATYLHSYIARNLSQKQYVTLPTRISEQIPTEMKKIIQTSKY</sequence>
<dbReference type="PANTHER" id="PTHR12592">
    <property type="entry name" value="ATP-DEPENDENT (S)-NAD(P)H-HYDRATE DEHYDRATASE FAMILY MEMBER"/>
    <property type="match status" value="1"/>
</dbReference>
<dbReference type="GO" id="GO:0110051">
    <property type="term" value="P:metabolite repair"/>
    <property type="evidence" value="ECO:0007669"/>
    <property type="project" value="TreeGrafter"/>
</dbReference>
<feature type="binding site" evidence="1">
    <location>
        <position position="222"/>
    </location>
    <ligand>
        <name>(6S)-NADPHX</name>
        <dbReference type="ChEBI" id="CHEBI:64076"/>
    </ligand>
</feature>
<keyword evidence="1" id="KW-0547">Nucleotide-binding</keyword>
<dbReference type="EMBL" id="MLOK01000029">
    <property type="protein sequence ID" value="OIM21586.1"/>
    <property type="molecule type" value="Genomic_DNA"/>
</dbReference>
<comment type="caution">
    <text evidence="2">The sequence shown here is derived from an EMBL/GenBank/DDBJ whole genome shotgun (WGS) entry which is preliminary data.</text>
</comment>
<dbReference type="NCBIfam" id="TIGR00196">
    <property type="entry name" value="yjeF_cterm"/>
    <property type="match status" value="1"/>
</dbReference>
<dbReference type="Pfam" id="PF01256">
    <property type="entry name" value="Carb_kinase"/>
    <property type="match status" value="1"/>
</dbReference>
<dbReference type="HAMAP" id="MF_01965">
    <property type="entry name" value="NADHX_dehydratase"/>
    <property type="match status" value="1"/>
</dbReference>
<keyword evidence="1" id="KW-0067">ATP-binding</keyword>
<dbReference type="InterPro" id="IPR029056">
    <property type="entry name" value="Ribokinase-like"/>
</dbReference>
<dbReference type="Proteomes" id="UP000181728">
    <property type="component" value="Unassembled WGS sequence"/>
</dbReference>
<dbReference type="CDD" id="cd01171">
    <property type="entry name" value="YXKO-related"/>
    <property type="match status" value="1"/>
</dbReference>
<dbReference type="RefSeq" id="WP_071448892.1">
    <property type="nucleotide sequence ID" value="NZ_MLOK01000029.1"/>
</dbReference>
<dbReference type="PANTHER" id="PTHR12592:SF0">
    <property type="entry name" value="ATP-DEPENDENT (S)-NAD(P)H-HYDRATE DEHYDRATASE"/>
    <property type="match status" value="1"/>
</dbReference>
<dbReference type="InterPro" id="IPR000631">
    <property type="entry name" value="CARKD"/>
</dbReference>
<evidence type="ECO:0000256" key="1">
    <source>
        <dbReference type="HAMAP-Rule" id="MF_01965"/>
    </source>
</evidence>
<accession>A0A483BGQ2</accession>
<gene>
    <name evidence="1" type="primary">nnrD</name>
    <name evidence="2" type="ORF">ATX59_03120</name>
</gene>
<dbReference type="GO" id="GO:0005524">
    <property type="term" value="F:ATP binding"/>
    <property type="evidence" value="ECO:0007669"/>
    <property type="project" value="UniProtKB-KW"/>
</dbReference>
<comment type="function">
    <text evidence="1">Catalyzes the dehydration of the S-form of NAD(P)HX at the expense of ADP, which is converted to AMP. Together with NAD(P)HX epimerase, which catalyzes the epimerization of the S- and R-forms, the enzyme allows the repair of both epimers of NAD(P)HX, a damaged form of NAD(P)H that is a result of enzymatic or heat-dependent hydration.</text>
</comment>
<comment type="subunit">
    <text evidence="1">Homotetramer.</text>
</comment>
<comment type="catalytic activity">
    <reaction evidence="1">
        <text>(6S)-NADHX + ADP = AMP + phosphate + NADH + H(+)</text>
        <dbReference type="Rhea" id="RHEA:32223"/>
        <dbReference type="ChEBI" id="CHEBI:15378"/>
        <dbReference type="ChEBI" id="CHEBI:43474"/>
        <dbReference type="ChEBI" id="CHEBI:57945"/>
        <dbReference type="ChEBI" id="CHEBI:64074"/>
        <dbReference type="ChEBI" id="CHEBI:456215"/>
        <dbReference type="ChEBI" id="CHEBI:456216"/>
        <dbReference type="EC" id="4.2.1.136"/>
    </reaction>
</comment>
<dbReference type="SUPFAM" id="SSF53613">
    <property type="entry name" value="Ribokinase-like"/>
    <property type="match status" value="1"/>
</dbReference>
<keyword evidence="1" id="KW-0456">Lyase</keyword>
<feature type="binding site" evidence="1">
    <location>
        <position position="155"/>
    </location>
    <ligand>
        <name>(6S)-NADPHX</name>
        <dbReference type="ChEBI" id="CHEBI:64076"/>
    </ligand>
</feature>
<evidence type="ECO:0000313" key="2">
    <source>
        <dbReference type="EMBL" id="OIM21586.1"/>
    </source>
</evidence>
<feature type="binding site" evidence="1">
    <location>
        <position position="103"/>
    </location>
    <ligand>
        <name>(6S)-NADPHX</name>
        <dbReference type="ChEBI" id="CHEBI:64076"/>
    </ligand>
</feature>
<feature type="binding site" evidence="1">
    <location>
        <position position="221"/>
    </location>
    <ligand>
        <name>AMP</name>
        <dbReference type="ChEBI" id="CHEBI:456215"/>
    </ligand>
</feature>
<dbReference type="EC" id="4.2.1.136" evidence="1"/>
<organism evidence="2 3">
    <name type="scientific">Oenococcus oeni</name>
    <name type="common">Leuconostoc oenos</name>
    <dbReference type="NCBI Taxonomy" id="1247"/>
    <lineage>
        <taxon>Bacteria</taxon>
        <taxon>Bacillati</taxon>
        <taxon>Bacillota</taxon>
        <taxon>Bacilli</taxon>
        <taxon>Lactobacillales</taxon>
        <taxon>Lactobacillaceae</taxon>
        <taxon>Oenococcus</taxon>
    </lineage>
</organism>
<name>A0A483BGQ2_OENOE</name>
<dbReference type="InterPro" id="IPR017953">
    <property type="entry name" value="Carbohydrate_kinase_pred_CS"/>
</dbReference>
<dbReference type="Gene3D" id="3.40.1190.20">
    <property type="match status" value="1"/>
</dbReference>
<comment type="catalytic activity">
    <reaction evidence="1">
        <text>(6S)-NADPHX + ADP = AMP + phosphate + NADPH + H(+)</text>
        <dbReference type="Rhea" id="RHEA:32235"/>
        <dbReference type="ChEBI" id="CHEBI:15378"/>
        <dbReference type="ChEBI" id="CHEBI:43474"/>
        <dbReference type="ChEBI" id="CHEBI:57783"/>
        <dbReference type="ChEBI" id="CHEBI:64076"/>
        <dbReference type="ChEBI" id="CHEBI:456215"/>
        <dbReference type="ChEBI" id="CHEBI:456216"/>
        <dbReference type="EC" id="4.2.1.136"/>
    </reaction>
</comment>